<sequence length="30" mass="3658">MMLFHSPTTYFNLKCLVERDMPESQLYLHI</sequence>
<organism evidence="1">
    <name type="scientific">Rhizophora mucronata</name>
    <name type="common">Asiatic mangrove</name>
    <dbReference type="NCBI Taxonomy" id="61149"/>
    <lineage>
        <taxon>Eukaryota</taxon>
        <taxon>Viridiplantae</taxon>
        <taxon>Streptophyta</taxon>
        <taxon>Embryophyta</taxon>
        <taxon>Tracheophyta</taxon>
        <taxon>Spermatophyta</taxon>
        <taxon>Magnoliopsida</taxon>
        <taxon>eudicotyledons</taxon>
        <taxon>Gunneridae</taxon>
        <taxon>Pentapetalae</taxon>
        <taxon>rosids</taxon>
        <taxon>fabids</taxon>
        <taxon>Malpighiales</taxon>
        <taxon>Rhizophoraceae</taxon>
        <taxon>Rhizophora</taxon>
    </lineage>
</organism>
<reference evidence="1" key="1">
    <citation type="submission" date="2018-02" db="EMBL/GenBank/DDBJ databases">
        <title>Rhizophora mucronata_Transcriptome.</title>
        <authorList>
            <person name="Meera S.P."/>
            <person name="Sreeshan A."/>
            <person name="Augustine A."/>
        </authorList>
    </citation>
    <scope>NUCLEOTIDE SEQUENCE</scope>
    <source>
        <tissue evidence="1">Leaf</tissue>
    </source>
</reference>
<accession>A0A2P2P0B6</accession>
<protein>
    <submittedName>
        <fullName evidence="1">Uncharacterized protein</fullName>
    </submittedName>
</protein>
<name>A0A2P2P0B6_RHIMU</name>
<dbReference type="EMBL" id="GGEC01067680">
    <property type="protein sequence ID" value="MBX48164.1"/>
    <property type="molecule type" value="Transcribed_RNA"/>
</dbReference>
<dbReference type="AlphaFoldDB" id="A0A2P2P0B6"/>
<proteinExistence type="predicted"/>
<evidence type="ECO:0000313" key="1">
    <source>
        <dbReference type="EMBL" id="MBX48164.1"/>
    </source>
</evidence>